<evidence type="ECO:0000313" key="3">
    <source>
        <dbReference type="EMBL" id="KAG2176059.1"/>
    </source>
</evidence>
<keyword evidence="4" id="KW-1185">Reference proteome</keyword>
<dbReference type="Proteomes" id="UP000612746">
    <property type="component" value="Unassembled WGS sequence"/>
</dbReference>
<dbReference type="EMBL" id="JAEPRA010000014">
    <property type="protein sequence ID" value="KAG2176059.1"/>
    <property type="molecule type" value="Genomic_DNA"/>
</dbReference>
<feature type="compositionally biased region" description="Pro residues" evidence="2">
    <location>
        <begin position="50"/>
        <end position="60"/>
    </location>
</feature>
<gene>
    <name evidence="3" type="ORF">INT44_000538</name>
</gene>
<reference evidence="3" key="1">
    <citation type="submission" date="2020-12" db="EMBL/GenBank/DDBJ databases">
        <title>Metabolic potential, ecology and presence of endohyphal bacteria is reflected in genomic diversity of Mucoromycotina.</title>
        <authorList>
            <person name="Muszewska A."/>
            <person name="Okrasinska A."/>
            <person name="Steczkiewicz K."/>
            <person name="Drgas O."/>
            <person name="Orlowska M."/>
            <person name="Perlinska-Lenart U."/>
            <person name="Aleksandrzak-Piekarczyk T."/>
            <person name="Szatraj K."/>
            <person name="Zielenkiewicz U."/>
            <person name="Pilsyk S."/>
            <person name="Malc E."/>
            <person name="Mieczkowski P."/>
            <person name="Kruszewska J.S."/>
            <person name="Biernat P."/>
            <person name="Pawlowska J."/>
        </authorList>
    </citation>
    <scope>NUCLEOTIDE SEQUENCE</scope>
    <source>
        <strain evidence="3">WA0000051536</strain>
    </source>
</reference>
<dbReference type="OrthoDB" id="5585416at2759"/>
<feature type="region of interest" description="Disordered" evidence="2">
    <location>
        <begin position="1"/>
        <end position="85"/>
    </location>
</feature>
<sequence>MTSDNCDVSAEQQPIAGWSSSDSSISRQVESRQPLSIDNTEFQSSYSAPRPTPNTNPPKMRPSSSLRTSRARARRMDIESGQDQQNIMLRDIERTRYDIGKVREDMDKLTKKLQSMATDITSTKTRVSTYIQNIGNMEQTLVSTQEVNVNLQILLERAVLSQKKVDTDTMQRVRQFQGDLSKILDDNEEMQTRVSSMESNQYTYDGRVADLNNQVREYANLLEQARDTIHSMADITSPSVASSEEYPDAASSRRASIASSWATEDEGVSKKESEITSITSPKLSYTTVENKDMLRSRIIRTNAISSDKETATGLKLLLSDKSFQRRS</sequence>
<name>A0A8H7PM88_9FUNG</name>
<feature type="coiled-coil region" evidence="1">
    <location>
        <begin position="180"/>
        <end position="228"/>
    </location>
</feature>
<dbReference type="SUPFAM" id="SSF57997">
    <property type="entry name" value="Tropomyosin"/>
    <property type="match status" value="1"/>
</dbReference>
<evidence type="ECO:0000256" key="1">
    <source>
        <dbReference type="SAM" id="Coils"/>
    </source>
</evidence>
<evidence type="ECO:0000256" key="2">
    <source>
        <dbReference type="SAM" id="MobiDB-lite"/>
    </source>
</evidence>
<protein>
    <submittedName>
        <fullName evidence="3">Uncharacterized protein</fullName>
    </submittedName>
</protein>
<evidence type="ECO:0000313" key="4">
    <source>
        <dbReference type="Proteomes" id="UP000612746"/>
    </source>
</evidence>
<feature type="compositionally biased region" description="Polar residues" evidence="2">
    <location>
        <begin position="27"/>
        <end position="47"/>
    </location>
</feature>
<keyword evidence="1" id="KW-0175">Coiled coil</keyword>
<proteinExistence type="predicted"/>
<feature type="compositionally biased region" description="Polar residues" evidence="2">
    <location>
        <begin position="1"/>
        <end position="12"/>
    </location>
</feature>
<organism evidence="3 4">
    <name type="scientific">Umbelopsis vinacea</name>
    <dbReference type="NCBI Taxonomy" id="44442"/>
    <lineage>
        <taxon>Eukaryota</taxon>
        <taxon>Fungi</taxon>
        <taxon>Fungi incertae sedis</taxon>
        <taxon>Mucoromycota</taxon>
        <taxon>Mucoromycotina</taxon>
        <taxon>Umbelopsidomycetes</taxon>
        <taxon>Umbelopsidales</taxon>
        <taxon>Umbelopsidaceae</taxon>
        <taxon>Umbelopsis</taxon>
    </lineage>
</organism>
<accession>A0A8H7PM88</accession>
<comment type="caution">
    <text evidence="3">The sequence shown here is derived from an EMBL/GenBank/DDBJ whole genome shotgun (WGS) entry which is preliminary data.</text>
</comment>
<dbReference type="AlphaFoldDB" id="A0A8H7PM88"/>